<dbReference type="EMBL" id="JAMQJY010000001">
    <property type="protein sequence ID" value="MCM2675550.1"/>
    <property type="molecule type" value="Genomic_DNA"/>
</dbReference>
<protein>
    <submittedName>
        <fullName evidence="1">Minor capsid protein</fullName>
    </submittedName>
</protein>
<evidence type="ECO:0000313" key="1">
    <source>
        <dbReference type="EMBL" id="MCM2675550.1"/>
    </source>
</evidence>
<keyword evidence="2" id="KW-1185">Reference proteome</keyword>
<proteinExistence type="predicted"/>
<gene>
    <name evidence="1" type="ORF">NDM98_08640</name>
</gene>
<sequence>MKKMSSDTQTSYYDGSHDKKLVFEVITKHEHQLEAYNTLLKITSDLTQIKDVPSANNTYLFNGINVKTNPDQYGKDETYYYYSAAFSADLYIKERF</sequence>
<comment type="caution">
    <text evidence="1">The sequence shown here is derived from an EMBL/GenBank/DDBJ whole genome shotgun (WGS) entry which is preliminary data.</text>
</comment>
<dbReference type="Proteomes" id="UP001203665">
    <property type="component" value="Unassembled WGS sequence"/>
</dbReference>
<evidence type="ECO:0000313" key="2">
    <source>
        <dbReference type="Proteomes" id="UP001203665"/>
    </source>
</evidence>
<dbReference type="RefSeq" id="WP_251606386.1">
    <property type="nucleotide sequence ID" value="NZ_JAMQJY010000001.1"/>
</dbReference>
<organism evidence="1 2">
    <name type="scientific">Alkalicoccobacillus plakortidis</name>
    <dbReference type="NCBI Taxonomy" id="444060"/>
    <lineage>
        <taxon>Bacteria</taxon>
        <taxon>Bacillati</taxon>
        <taxon>Bacillota</taxon>
        <taxon>Bacilli</taxon>
        <taxon>Bacillales</taxon>
        <taxon>Bacillaceae</taxon>
        <taxon>Alkalicoccobacillus</taxon>
    </lineage>
</organism>
<accession>A0ABT0XIK5</accession>
<name>A0ABT0XIK5_9BACI</name>
<reference evidence="1" key="1">
    <citation type="submission" date="2022-06" db="EMBL/GenBank/DDBJ databases">
        <title>Alkalicoccobacillus porphyridii sp. nov., isolated from a marine red alga, Porphyridium purpureum and reclassification of Shouchella plakortidis and Shouchella gibsonii as Alkalicoccobacillus plakortidis comb. nov. and Alkalicoccobacillus gibsonii comb. nov.</title>
        <authorList>
            <person name="Kim K.H."/>
            <person name="Lee J.K."/>
            <person name="Han D.M."/>
            <person name="Baek J.H."/>
            <person name="Jeon C.O."/>
        </authorList>
    </citation>
    <scope>NUCLEOTIDE SEQUENCE</scope>
    <source>
        <strain evidence="1">DSM 19153</strain>
    </source>
</reference>